<evidence type="ECO:0000256" key="7">
    <source>
        <dbReference type="SAM" id="Phobius"/>
    </source>
</evidence>
<dbReference type="InterPro" id="IPR001611">
    <property type="entry name" value="Leu-rich_rpt"/>
</dbReference>
<dbReference type="OrthoDB" id="38453at2759"/>
<evidence type="ECO:0000313" key="8">
    <source>
        <dbReference type="EMBL" id="CAB9510715.1"/>
    </source>
</evidence>
<feature type="transmembrane region" description="Helical" evidence="7">
    <location>
        <begin position="172"/>
        <end position="192"/>
    </location>
</feature>
<feature type="compositionally biased region" description="Basic and acidic residues" evidence="6">
    <location>
        <begin position="1"/>
        <end position="10"/>
    </location>
</feature>
<dbReference type="InterPro" id="IPR032675">
    <property type="entry name" value="LRR_dom_sf"/>
</dbReference>
<dbReference type="Proteomes" id="UP001153069">
    <property type="component" value="Unassembled WGS sequence"/>
</dbReference>
<evidence type="ECO:0000313" key="9">
    <source>
        <dbReference type="Proteomes" id="UP001153069"/>
    </source>
</evidence>
<comment type="subcellular location">
    <subcellularLocation>
        <location evidence="1">Membrane</location>
        <topology evidence="1">Single-pass membrane protein</topology>
    </subcellularLocation>
</comment>
<dbReference type="InterPro" id="IPR051716">
    <property type="entry name" value="Plant_RL_S/T_kinase"/>
</dbReference>
<accession>A0A9N8HFS9</accession>
<evidence type="ECO:0000256" key="3">
    <source>
        <dbReference type="ARBA" id="ARBA00022729"/>
    </source>
</evidence>
<feature type="region of interest" description="Disordered" evidence="6">
    <location>
        <begin position="1"/>
        <end position="27"/>
    </location>
</feature>
<dbReference type="PANTHER" id="PTHR48053:SF71">
    <property type="entry name" value="LEUCINE RICH REPEAT FAMILY PROTEIN, EXPRESSED"/>
    <property type="match status" value="1"/>
</dbReference>
<feature type="region of interest" description="Disordered" evidence="6">
    <location>
        <begin position="195"/>
        <end position="214"/>
    </location>
</feature>
<proteinExistence type="predicted"/>
<reference evidence="8" key="1">
    <citation type="submission" date="2020-06" db="EMBL/GenBank/DDBJ databases">
        <authorList>
            <consortium name="Plant Systems Biology data submission"/>
        </authorList>
    </citation>
    <scope>NUCLEOTIDE SEQUENCE</scope>
    <source>
        <strain evidence="8">D6</strain>
    </source>
</reference>
<name>A0A9N8HFS9_9STRA</name>
<dbReference type="PANTHER" id="PTHR48053">
    <property type="entry name" value="LEUCINE RICH REPEAT FAMILY PROTEIN, EXPRESSED"/>
    <property type="match status" value="1"/>
</dbReference>
<dbReference type="AlphaFoldDB" id="A0A9N8HFS9"/>
<keyword evidence="2" id="KW-0433">Leucine-rich repeat</keyword>
<dbReference type="Pfam" id="PF00560">
    <property type="entry name" value="LRR_1"/>
    <property type="match status" value="3"/>
</dbReference>
<keyword evidence="4" id="KW-0677">Repeat</keyword>
<keyword evidence="9" id="KW-1185">Reference proteome</keyword>
<evidence type="ECO:0000256" key="5">
    <source>
        <dbReference type="ARBA" id="ARBA00023136"/>
    </source>
</evidence>
<evidence type="ECO:0000256" key="1">
    <source>
        <dbReference type="ARBA" id="ARBA00004167"/>
    </source>
</evidence>
<dbReference type="FunFam" id="3.80.10.10:FF:000095">
    <property type="entry name" value="LRR receptor-like serine/threonine-protein kinase GSO1"/>
    <property type="match status" value="1"/>
</dbReference>
<dbReference type="FunFam" id="3.80.10.10:FF:000041">
    <property type="entry name" value="LRR receptor-like serine/threonine-protein kinase ERECTA"/>
    <property type="match status" value="1"/>
</dbReference>
<feature type="compositionally biased region" description="Low complexity" evidence="6">
    <location>
        <begin position="195"/>
        <end position="204"/>
    </location>
</feature>
<evidence type="ECO:0000256" key="2">
    <source>
        <dbReference type="ARBA" id="ARBA00022614"/>
    </source>
</evidence>
<evidence type="ECO:0000256" key="6">
    <source>
        <dbReference type="SAM" id="MobiDB-lite"/>
    </source>
</evidence>
<dbReference type="SUPFAM" id="SSF52058">
    <property type="entry name" value="L domain-like"/>
    <property type="match status" value="1"/>
</dbReference>
<keyword evidence="3" id="KW-0732">Signal</keyword>
<gene>
    <name evidence="8" type="ORF">SEMRO_449_G145310.1</name>
</gene>
<dbReference type="Gene3D" id="3.80.10.10">
    <property type="entry name" value="Ribonuclease Inhibitor"/>
    <property type="match status" value="1"/>
</dbReference>
<evidence type="ECO:0000256" key="4">
    <source>
        <dbReference type="ARBA" id="ARBA00022737"/>
    </source>
</evidence>
<comment type="caution">
    <text evidence="8">The sequence shown here is derived from an EMBL/GenBank/DDBJ whole genome shotgun (WGS) entry which is preliminary data.</text>
</comment>
<keyword evidence="5 7" id="KW-0472">Membrane</keyword>
<feature type="compositionally biased region" description="Low complexity" evidence="6">
    <location>
        <begin position="11"/>
        <end position="23"/>
    </location>
</feature>
<keyword evidence="7" id="KW-0812">Transmembrane</keyword>
<keyword evidence="7" id="KW-1133">Transmembrane helix</keyword>
<protein>
    <submittedName>
        <fullName evidence="8">Leucine Rich Repeat</fullName>
    </submittedName>
</protein>
<dbReference type="EMBL" id="CAICTM010000448">
    <property type="protein sequence ID" value="CAB9510715.1"/>
    <property type="molecule type" value="Genomic_DNA"/>
</dbReference>
<sequence length="683" mass="73850">MEEERQKQEAASEQQPPQQQAKQGVKAITVTEAASSADIMALPPRMARHQVGSTSHSQPGAYAECSMRLHPFLPAIPNRAVPSPTVPTESVDAASVIHPRNLDDAATTVEEPNQTASTHSNSLVVDEESGLAVASVVEDRIMSGQDLPQAQPYDTTNQNKTRDCRTKKLQTIVFIGATVLVAVIVIAVTIGVSKSKGSTRTGSTEEPLMAPSDAPTVSPELHILSLLDERTIISMEDPDSPQSKAYQWLIEDIVPSYSDNRIKQRFALATLFFSAGGDKWDDNTHWLNHTVHECDWFNSPDFARKAELSKLYPGSYAGFLEPLPTSQCSNDGFYQHLWLDQNNLLGSIPKELFMLTTLQTISMGWNQLGGTISNHIGKLTALEGLFLQRMRLSGTIPTGISLLTNLVVLGLSSNNLEGEIPSDFWKLANLRDVSLRRLQLKGTLSTEIGALSKLREFFVAESGLSGTFPTELGKLKALESLGVYNSRFTGSLPSELGQLKVLSGFRFNHNLFNGTLPTELGLATSLTNLVGRDNQFSGQIPSEFGLLSNLNFILDLQGSFLSGTLPTELGILTQLKDLEFQNNQISGQIPSELGELSSLGLLNLANNSLSGTLPEELSFLQQSLYGIALEGNQLLSGSIPASLCTLNGTCSNGGWDPCRPGLSFDCSAMLCGCGCSCLDSHGH</sequence>
<organism evidence="8 9">
    <name type="scientific">Seminavis robusta</name>
    <dbReference type="NCBI Taxonomy" id="568900"/>
    <lineage>
        <taxon>Eukaryota</taxon>
        <taxon>Sar</taxon>
        <taxon>Stramenopiles</taxon>
        <taxon>Ochrophyta</taxon>
        <taxon>Bacillariophyta</taxon>
        <taxon>Bacillariophyceae</taxon>
        <taxon>Bacillariophycidae</taxon>
        <taxon>Naviculales</taxon>
        <taxon>Naviculaceae</taxon>
        <taxon>Seminavis</taxon>
    </lineage>
</organism>
<dbReference type="GO" id="GO:0016020">
    <property type="term" value="C:membrane"/>
    <property type="evidence" value="ECO:0007669"/>
    <property type="project" value="UniProtKB-SubCell"/>
</dbReference>